<dbReference type="RefSeq" id="WP_329779733.1">
    <property type="nucleotide sequence ID" value="NZ_JAYJJQ010000033.1"/>
</dbReference>
<organism evidence="2 3">
    <name type="scientific">[Mycobacterium] vasticus</name>
    <dbReference type="NCBI Taxonomy" id="2875777"/>
    <lineage>
        <taxon>Bacteria</taxon>
        <taxon>Bacillati</taxon>
        <taxon>Actinomycetota</taxon>
        <taxon>Actinomycetes</taxon>
        <taxon>Mycobacteriales</taxon>
        <taxon>Mycobacteriaceae</taxon>
        <taxon>Mycolicibacter</taxon>
    </lineage>
</organism>
<proteinExistence type="predicted"/>
<dbReference type="InterPro" id="IPR023393">
    <property type="entry name" value="START-like_dom_sf"/>
</dbReference>
<sequence length="233" mass="24331">MELSNTFTVNLPVEEAWKVFTDLERVAPCLPGAALLGVDGDVYRGMVKIKVGPVTAQYQGTARFVEKDDQAFRAVIRAEGKDVGGQGNAAATVTAVLGEQGAGTKVTLKTDLSLSGRVAQFGRGVIADVTSKLINQFVDRLEAEVGSGDAAVSGGASRQVSVDDIEPIDVMSNMGGLIARRAAPVLGALLAAGLGILLMRLRIRVPRQPDTSHPSIVINLVLPAALTDAISRS</sequence>
<feature type="transmembrane region" description="Helical" evidence="1">
    <location>
        <begin position="182"/>
        <end position="199"/>
    </location>
</feature>
<accession>A0ABU5Z2X4</accession>
<keyword evidence="1" id="KW-0812">Transmembrane</keyword>
<keyword evidence="1" id="KW-0472">Membrane</keyword>
<dbReference type="Proteomes" id="UP001299283">
    <property type="component" value="Unassembled WGS sequence"/>
</dbReference>
<reference evidence="2 3" key="1">
    <citation type="submission" date="2023-12" db="EMBL/GenBank/DDBJ databases">
        <title>Description of new species of Mycobacterium terrae complex isolated from sewage at the Sao Paulo Zoological Park Foundation in Brazil.</title>
        <authorList>
            <person name="Romagnoli C.L."/>
            <person name="Conceicao E.C."/>
            <person name="Machado E."/>
            <person name="Barreto L.B.P.F."/>
            <person name="Sharma A."/>
            <person name="Silva N.M."/>
            <person name="Marques L.E."/>
            <person name="Juliana M.A."/>
            <person name="Lourenco M.C.S."/>
            <person name="Digiampietri L.A."/>
            <person name="Suffys P.N."/>
            <person name="Viana-Niero C."/>
        </authorList>
    </citation>
    <scope>NUCLEOTIDE SEQUENCE [LARGE SCALE GENOMIC DNA]</scope>
    <source>
        <strain evidence="2 3">MYC017</strain>
    </source>
</reference>
<dbReference type="Pfam" id="PF06240">
    <property type="entry name" value="COXG"/>
    <property type="match status" value="1"/>
</dbReference>
<evidence type="ECO:0000313" key="2">
    <source>
        <dbReference type="EMBL" id="MEB3071718.1"/>
    </source>
</evidence>
<dbReference type="Gene3D" id="3.30.530.20">
    <property type="match status" value="1"/>
</dbReference>
<dbReference type="PANTHER" id="PTHR38588:SF1">
    <property type="entry name" value="BLL0334 PROTEIN"/>
    <property type="match status" value="1"/>
</dbReference>
<keyword evidence="1" id="KW-1133">Transmembrane helix</keyword>
<dbReference type="CDD" id="cd07823">
    <property type="entry name" value="SRPBCC_5"/>
    <property type="match status" value="1"/>
</dbReference>
<keyword evidence="3" id="KW-1185">Reference proteome</keyword>
<dbReference type="EMBL" id="JAYJJQ010000033">
    <property type="protein sequence ID" value="MEB3071718.1"/>
    <property type="molecule type" value="Genomic_DNA"/>
</dbReference>
<protein>
    <submittedName>
        <fullName evidence="2">SRPBCC family protein</fullName>
    </submittedName>
</protein>
<gene>
    <name evidence="2" type="ORF">K5L39_21310</name>
</gene>
<name>A0ABU5Z2X4_9MYCO</name>
<evidence type="ECO:0000256" key="1">
    <source>
        <dbReference type="SAM" id="Phobius"/>
    </source>
</evidence>
<comment type="caution">
    <text evidence="2">The sequence shown here is derived from an EMBL/GenBank/DDBJ whole genome shotgun (WGS) entry which is preliminary data.</text>
</comment>
<evidence type="ECO:0000313" key="3">
    <source>
        <dbReference type="Proteomes" id="UP001299283"/>
    </source>
</evidence>
<dbReference type="InterPro" id="IPR010419">
    <property type="entry name" value="CO_DH_gsu"/>
</dbReference>
<dbReference type="PANTHER" id="PTHR38588">
    <property type="entry name" value="BLL0334 PROTEIN"/>
    <property type="match status" value="1"/>
</dbReference>
<dbReference type="SUPFAM" id="SSF55961">
    <property type="entry name" value="Bet v1-like"/>
    <property type="match status" value="1"/>
</dbReference>